<reference evidence="8" key="2">
    <citation type="submission" date="2021-08" db="EMBL/GenBank/DDBJ databases">
        <authorList>
            <person name="Eriksson T."/>
        </authorList>
    </citation>
    <scope>NUCLEOTIDE SEQUENCE</scope>
    <source>
        <strain evidence="8">Stoneville</strain>
        <tissue evidence="8">Whole head</tissue>
    </source>
</reference>
<comment type="caution">
    <text evidence="8">The sequence shown here is derived from an EMBL/GenBank/DDBJ whole genome shotgun (WGS) entry which is preliminary data.</text>
</comment>
<dbReference type="InterPro" id="IPR004839">
    <property type="entry name" value="Aminotransferase_I/II_large"/>
</dbReference>
<keyword evidence="4" id="KW-0808">Transferase</keyword>
<dbReference type="SUPFAM" id="SSF53383">
    <property type="entry name" value="PLP-dependent transferases"/>
    <property type="match status" value="1"/>
</dbReference>
<evidence type="ECO:0000256" key="4">
    <source>
        <dbReference type="ARBA" id="ARBA00022679"/>
    </source>
</evidence>
<dbReference type="Proteomes" id="UP000719412">
    <property type="component" value="Unassembled WGS sequence"/>
</dbReference>
<evidence type="ECO:0000256" key="2">
    <source>
        <dbReference type="ARBA" id="ARBA00012751"/>
    </source>
</evidence>
<dbReference type="InterPro" id="IPR015421">
    <property type="entry name" value="PyrdxlP-dep_Trfase_major"/>
</dbReference>
<dbReference type="InterPro" id="IPR051326">
    <property type="entry name" value="Kynurenine-oxoglutarate_AT"/>
</dbReference>
<keyword evidence="9" id="KW-1185">Reference proteome</keyword>
<dbReference type="AlphaFoldDB" id="A0A8J6HB76"/>
<sequence length="327" mass="36525">MVRYAGGISRFIPLRRANKDSSTDWVLDKKELECLLNSKTKIIIVNTPHNPFGKVYKKEELEHSTNIRMATLPDMWERTITVGSIGKTFGVTGWKMGWAYGPANLMVNLQMVHQNCIYTGVEPIQEAAAIAFEKAMTTLNQKNCVFKSTSKELIVKRNYMAKILCDAGMEPLIPEGGYFMIADWTPLESQVDLSSEKDKFKDYRFTKWMNGAAGLRGTFPDHQRPPSPLLSPFWTTQYAHNTTSMGGPSGRDLNPADLAVVVGRVSLLFLPPPYRQPLKDIHTHPWPGGGSFLGKNPPPSVRFALTSAGTATSEHCLRQPCGHRAHY</sequence>
<accession>A0A8J6HB76</accession>
<evidence type="ECO:0000256" key="6">
    <source>
        <dbReference type="ARBA" id="ARBA00024016"/>
    </source>
</evidence>
<dbReference type="Pfam" id="PF00155">
    <property type="entry name" value="Aminotran_1_2"/>
    <property type="match status" value="2"/>
</dbReference>
<comment type="cofactor">
    <cofactor evidence="1">
        <name>pyridoxal 5'-phosphate</name>
        <dbReference type="ChEBI" id="CHEBI:597326"/>
    </cofactor>
</comment>
<dbReference type="InterPro" id="IPR015422">
    <property type="entry name" value="PyrdxlP-dep_Trfase_small"/>
</dbReference>
<evidence type="ECO:0000313" key="8">
    <source>
        <dbReference type="EMBL" id="KAH0815605.1"/>
    </source>
</evidence>
<dbReference type="CDD" id="cd00609">
    <property type="entry name" value="AAT_like"/>
    <property type="match status" value="1"/>
</dbReference>
<dbReference type="GO" id="GO:0097053">
    <property type="term" value="P:L-kynurenine catabolic process"/>
    <property type="evidence" value="ECO:0007669"/>
    <property type="project" value="UniProtKB-UniPathway"/>
</dbReference>
<evidence type="ECO:0000256" key="3">
    <source>
        <dbReference type="ARBA" id="ARBA00022576"/>
    </source>
</evidence>
<evidence type="ECO:0000313" key="9">
    <source>
        <dbReference type="Proteomes" id="UP000719412"/>
    </source>
</evidence>
<dbReference type="InterPro" id="IPR015424">
    <property type="entry name" value="PyrdxlP-dep_Trfase"/>
</dbReference>
<proteinExistence type="predicted"/>
<keyword evidence="5" id="KW-0663">Pyridoxal phosphate</keyword>
<feature type="domain" description="Aminotransferase class I/classII large" evidence="7">
    <location>
        <begin position="76"/>
        <end position="189"/>
    </location>
</feature>
<feature type="domain" description="Aminotransferase class I/classII large" evidence="7">
    <location>
        <begin position="13"/>
        <end position="62"/>
    </location>
</feature>
<evidence type="ECO:0000259" key="7">
    <source>
        <dbReference type="Pfam" id="PF00155"/>
    </source>
</evidence>
<dbReference type="PANTHER" id="PTHR43807">
    <property type="entry name" value="FI04487P"/>
    <property type="match status" value="1"/>
</dbReference>
<dbReference type="EMBL" id="JABDTM020022877">
    <property type="protein sequence ID" value="KAH0815605.1"/>
    <property type="molecule type" value="Genomic_DNA"/>
</dbReference>
<dbReference type="EC" id="2.6.1.7" evidence="2"/>
<dbReference type="Gene3D" id="3.90.1150.10">
    <property type="entry name" value="Aspartate Aminotransferase, domain 1"/>
    <property type="match status" value="1"/>
</dbReference>
<gene>
    <name evidence="8" type="ORF">GEV33_007186</name>
</gene>
<dbReference type="Gene3D" id="3.40.640.10">
    <property type="entry name" value="Type I PLP-dependent aspartate aminotransferase-like (Major domain)"/>
    <property type="match status" value="2"/>
</dbReference>
<dbReference type="GO" id="GO:0016212">
    <property type="term" value="F:kynurenine-oxoglutarate transaminase activity"/>
    <property type="evidence" value="ECO:0007669"/>
    <property type="project" value="UniProtKB-EC"/>
</dbReference>
<dbReference type="GO" id="GO:0005739">
    <property type="term" value="C:mitochondrion"/>
    <property type="evidence" value="ECO:0007669"/>
    <property type="project" value="TreeGrafter"/>
</dbReference>
<evidence type="ECO:0000256" key="5">
    <source>
        <dbReference type="ARBA" id="ARBA00022898"/>
    </source>
</evidence>
<evidence type="ECO:0000256" key="1">
    <source>
        <dbReference type="ARBA" id="ARBA00001933"/>
    </source>
</evidence>
<dbReference type="UniPathway" id="UPA00334">
    <property type="reaction ID" value="UER00726"/>
</dbReference>
<organism evidence="8 9">
    <name type="scientific">Tenebrio molitor</name>
    <name type="common">Yellow mealworm beetle</name>
    <dbReference type="NCBI Taxonomy" id="7067"/>
    <lineage>
        <taxon>Eukaryota</taxon>
        <taxon>Metazoa</taxon>
        <taxon>Ecdysozoa</taxon>
        <taxon>Arthropoda</taxon>
        <taxon>Hexapoda</taxon>
        <taxon>Insecta</taxon>
        <taxon>Pterygota</taxon>
        <taxon>Neoptera</taxon>
        <taxon>Endopterygota</taxon>
        <taxon>Coleoptera</taxon>
        <taxon>Polyphaga</taxon>
        <taxon>Cucujiformia</taxon>
        <taxon>Tenebrionidae</taxon>
        <taxon>Tenebrio</taxon>
    </lineage>
</organism>
<reference evidence="8" key="1">
    <citation type="journal article" date="2020" name="J Insects Food Feed">
        <title>The yellow mealworm (Tenebrio molitor) genome: a resource for the emerging insects as food and feed industry.</title>
        <authorList>
            <person name="Eriksson T."/>
            <person name="Andere A."/>
            <person name="Kelstrup H."/>
            <person name="Emery V."/>
            <person name="Picard C."/>
        </authorList>
    </citation>
    <scope>NUCLEOTIDE SEQUENCE</scope>
    <source>
        <strain evidence="8">Stoneville</strain>
        <tissue evidence="8">Whole head</tissue>
    </source>
</reference>
<keyword evidence="3" id="KW-0032">Aminotransferase</keyword>
<comment type="pathway">
    <text evidence="6">Amino-acid degradation; L-kynurenine degradation; kynurenate from L-kynurenine: step 1/2.</text>
</comment>
<protein>
    <recommendedName>
        <fullName evidence="2">kynurenine--oxoglutarate transaminase</fullName>
        <ecNumber evidence="2">2.6.1.7</ecNumber>
    </recommendedName>
</protein>
<dbReference type="GO" id="GO:0030170">
    <property type="term" value="F:pyridoxal phosphate binding"/>
    <property type="evidence" value="ECO:0007669"/>
    <property type="project" value="InterPro"/>
</dbReference>
<dbReference type="PANTHER" id="PTHR43807:SF20">
    <property type="entry name" value="FI04487P"/>
    <property type="match status" value="1"/>
</dbReference>
<name>A0A8J6HB76_TENMO</name>